<dbReference type="CDD" id="cd00082">
    <property type="entry name" value="HisKA"/>
    <property type="match status" value="1"/>
</dbReference>
<dbReference type="Proteomes" id="UP001056766">
    <property type="component" value="Unassembled WGS sequence"/>
</dbReference>
<dbReference type="RefSeq" id="WP_250867457.1">
    <property type="nucleotide sequence ID" value="NZ_JAGSOI010000008.1"/>
</dbReference>
<dbReference type="SUPFAM" id="SSF55785">
    <property type="entry name" value="PYP-like sensor domain (PAS domain)"/>
    <property type="match status" value="1"/>
</dbReference>
<dbReference type="Pfam" id="PF08447">
    <property type="entry name" value="PAS_3"/>
    <property type="match status" value="1"/>
</dbReference>
<evidence type="ECO:0000256" key="5">
    <source>
        <dbReference type="ARBA" id="ARBA00022553"/>
    </source>
</evidence>
<dbReference type="Pfam" id="PF00512">
    <property type="entry name" value="HisKA"/>
    <property type="match status" value="1"/>
</dbReference>
<dbReference type="InterPro" id="IPR003594">
    <property type="entry name" value="HATPase_dom"/>
</dbReference>
<keyword evidence="12" id="KW-0902">Two-component regulatory system</keyword>
<dbReference type="Pfam" id="PF02743">
    <property type="entry name" value="dCache_1"/>
    <property type="match status" value="1"/>
</dbReference>
<dbReference type="GO" id="GO:0000155">
    <property type="term" value="F:phosphorelay sensor kinase activity"/>
    <property type="evidence" value="ECO:0007669"/>
    <property type="project" value="InterPro"/>
</dbReference>
<organism evidence="19 20">
    <name type="scientific">Methanococcoides seepicolus</name>
    <dbReference type="NCBI Taxonomy" id="2828780"/>
    <lineage>
        <taxon>Archaea</taxon>
        <taxon>Methanobacteriati</taxon>
        <taxon>Methanobacteriota</taxon>
        <taxon>Stenosarchaea group</taxon>
        <taxon>Methanomicrobia</taxon>
        <taxon>Methanosarcinales</taxon>
        <taxon>Methanosarcinaceae</taxon>
        <taxon>Methanococcoides</taxon>
    </lineage>
</organism>
<gene>
    <name evidence="19" type="ORF">KDK67_03535</name>
</gene>
<dbReference type="SMART" id="SM00388">
    <property type="entry name" value="HisKA"/>
    <property type="match status" value="1"/>
</dbReference>
<keyword evidence="13 14" id="KW-0472">Membrane</keyword>
<evidence type="ECO:0000256" key="14">
    <source>
        <dbReference type="SAM" id="Phobius"/>
    </source>
</evidence>
<proteinExistence type="predicted"/>
<dbReference type="PANTHER" id="PTHR43047">
    <property type="entry name" value="TWO-COMPONENT HISTIDINE PROTEIN KINASE"/>
    <property type="match status" value="1"/>
</dbReference>
<dbReference type="InterPro" id="IPR003660">
    <property type="entry name" value="HAMP_dom"/>
</dbReference>
<feature type="domain" description="Histidine kinase" evidence="15">
    <location>
        <begin position="536"/>
        <end position="755"/>
    </location>
</feature>
<dbReference type="SMART" id="SM00387">
    <property type="entry name" value="HATPase_c"/>
    <property type="match status" value="1"/>
</dbReference>
<dbReference type="InterPro" id="IPR000700">
    <property type="entry name" value="PAS-assoc_C"/>
</dbReference>
<dbReference type="PROSITE" id="PS50112">
    <property type="entry name" value="PAS"/>
    <property type="match status" value="1"/>
</dbReference>
<keyword evidence="4" id="KW-1003">Cell membrane</keyword>
<evidence type="ECO:0000256" key="3">
    <source>
        <dbReference type="ARBA" id="ARBA00012438"/>
    </source>
</evidence>
<dbReference type="InterPro" id="IPR036890">
    <property type="entry name" value="HATPase_C_sf"/>
</dbReference>
<evidence type="ECO:0000256" key="9">
    <source>
        <dbReference type="ARBA" id="ARBA00022777"/>
    </source>
</evidence>
<keyword evidence="20" id="KW-1185">Reference proteome</keyword>
<evidence type="ECO:0000256" key="1">
    <source>
        <dbReference type="ARBA" id="ARBA00000085"/>
    </source>
</evidence>
<dbReference type="PROSITE" id="PS50109">
    <property type="entry name" value="HIS_KIN"/>
    <property type="match status" value="1"/>
</dbReference>
<sequence>MNYLDNISIRKRLTIYIVIGTFLVLIASSFLIISTSTTQHEELAYQQAKETAGKYANQFNGDMVRSHTIGRTIAYSMTNDATRDRDEANQVLREILIQNPELIGVYVAFEPDAFDGKDKQYINAVGHDTTGRFIPYWNKLTGTIELEPLKNYEDLAYYSSPKLLKTDIITEPYWYNDKIVISYSTPIFSDGEFIGVGGVDVSLNDLDSMINNITIFESGYAFLSSNKGMILSRPTNKDWIGNKSLCEFNNHIHEMSQDIEEGKSGQIETIDPTTGKEVIAFYEPLKEGNYSFVLVVPKKEMLAGVVSLRNELASFSAIAIIFMGVVASLTANTISKRIEDIVDDFKQIADSALNGDLKARANTNIGADLEKIPIGLNELLSTLQSSQELNEEMNNIIDHSPATVFKWKNEKGWPVELVSENVTQFGYSANDFISNTINYADIIHPDDISRVEDRLEESLKRNVPNFISQYRIISGSGYLHWVEEQTLSHSDQNGEIKHLHGIIVDITERKKAEDIVIQAKLAAEAANQTKSEFLANMSHELRTPLNSIIGFSGLLMERTIGDINDKQEKYANNILTGGKHLLSLINDILDLSKVESGKMELYYETFPISDIITNVVTLLNPLAVEKSIEIATDLDERLSLITADKQKIKQILYNLLSNAIKFTDEKGAISIKALYDDELVQIRIKDSGIGIDKKDIEKLFQPFQQIDSAASRNYQGTGLGLALVKSFVEMHGGNIWVDSEKGKGSIFTFTIPVEGIVRQDNGQ</sequence>
<evidence type="ECO:0000256" key="6">
    <source>
        <dbReference type="ARBA" id="ARBA00022679"/>
    </source>
</evidence>
<dbReference type="PROSITE" id="PS50113">
    <property type="entry name" value="PAC"/>
    <property type="match status" value="1"/>
</dbReference>
<evidence type="ECO:0000313" key="20">
    <source>
        <dbReference type="Proteomes" id="UP001056766"/>
    </source>
</evidence>
<dbReference type="Gene3D" id="3.30.450.20">
    <property type="entry name" value="PAS domain"/>
    <property type="match status" value="3"/>
</dbReference>
<dbReference type="EC" id="2.7.13.3" evidence="3"/>
<dbReference type="CDD" id="cd12913">
    <property type="entry name" value="PDC1_MCP_like"/>
    <property type="match status" value="1"/>
</dbReference>
<dbReference type="InterPro" id="IPR013655">
    <property type="entry name" value="PAS_fold_3"/>
</dbReference>
<reference evidence="19" key="1">
    <citation type="journal article" date="2021" name="mSystems">
        <title>Bacteria and Archaea Synergistically Convert Glycine Betaine to Biogenic Methane in the Formosa Cold Seep of the South China Sea.</title>
        <authorList>
            <person name="Li L."/>
            <person name="Zhang W."/>
            <person name="Zhang S."/>
            <person name="Song L."/>
            <person name="Sun Q."/>
            <person name="Zhang H."/>
            <person name="Xiang H."/>
            <person name="Dong X."/>
        </authorList>
    </citation>
    <scope>NUCLEOTIDE SEQUENCE</scope>
    <source>
        <strain evidence="19">LLY</strain>
    </source>
</reference>
<dbReference type="PANTHER" id="PTHR43047:SF72">
    <property type="entry name" value="OSMOSENSING HISTIDINE PROTEIN KINASE SLN1"/>
    <property type="match status" value="1"/>
</dbReference>
<evidence type="ECO:0000256" key="8">
    <source>
        <dbReference type="ARBA" id="ARBA00022741"/>
    </source>
</evidence>
<evidence type="ECO:0000259" key="16">
    <source>
        <dbReference type="PROSITE" id="PS50112"/>
    </source>
</evidence>
<feature type="transmembrane region" description="Helical" evidence="14">
    <location>
        <begin position="12"/>
        <end position="33"/>
    </location>
</feature>
<evidence type="ECO:0000256" key="10">
    <source>
        <dbReference type="ARBA" id="ARBA00022840"/>
    </source>
</evidence>
<reference evidence="19" key="2">
    <citation type="submission" date="2021-04" db="EMBL/GenBank/DDBJ databases">
        <authorList>
            <person name="Dong X."/>
        </authorList>
    </citation>
    <scope>NUCLEOTIDE SEQUENCE</scope>
    <source>
        <strain evidence="19">LLY</strain>
    </source>
</reference>
<evidence type="ECO:0000313" key="19">
    <source>
        <dbReference type="EMBL" id="MCM1986090.1"/>
    </source>
</evidence>
<keyword evidence="5" id="KW-0597">Phosphoprotein</keyword>
<dbReference type="Pfam" id="PF02518">
    <property type="entry name" value="HATPase_c"/>
    <property type="match status" value="1"/>
</dbReference>
<dbReference type="FunFam" id="1.10.287.130:FF:000038">
    <property type="entry name" value="Sensory transduction histidine kinase"/>
    <property type="match status" value="1"/>
</dbReference>
<dbReference type="AlphaFoldDB" id="A0A9E4ZEA4"/>
<dbReference type="NCBIfam" id="TIGR00229">
    <property type="entry name" value="sensory_box"/>
    <property type="match status" value="1"/>
</dbReference>
<dbReference type="InterPro" id="IPR005467">
    <property type="entry name" value="His_kinase_dom"/>
</dbReference>
<evidence type="ECO:0000259" key="17">
    <source>
        <dbReference type="PROSITE" id="PS50113"/>
    </source>
</evidence>
<dbReference type="GO" id="GO:0005886">
    <property type="term" value="C:plasma membrane"/>
    <property type="evidence" value="ECO:0007669"/>
    <property type="project" value="UniProtKB-SubCell"/>
</dbReference>
<dbReference type="SUPFAM" id="SSF47384">
    <property type="entry name" value="Homodimeric domain of signal transducing histidine kinase"/>
    <property type="match status" value="1"/>
</dbReference>
<keyword evidence="8" id="KW-0547">Nucleotide-binding</keyword>
<dbReference type="CDD" id="cd12912">
    <property type="entry name" value="PDC2_MCP_like"/>
    <property type="match status" value="1"/>
</dbReference>
<dbReference type="InterPro" id="IPR033479">
    <property type="entry name" value="dCache_1"/>
</dbReference>
<protein>
    <recommendedName>
        <fullName evidence="3">histidine kinase</fullName>
        <ecNumber evidence="3">2.7.13.3</ecNumber>
    </recommendedName>
</protein>
<dbReference type="CDD" id="cd16922">
    <property type="entry name" value="HATPase_EvgS-ArcB-TorS-like"/>
    <property type="match status" value="1"/>
</dbReference>
<dbReference type="Gene3D" id="3.30.565.10">
    <property type="entry name" value="Histidine kinase-like ATPase, C-terminal domain"/>
    <property type="match status" value="1"/>
</dbReference>
<keyword evidence="11 14" id="KW-1133">Transmembrane helix</keyword>
<accession>A0A9E4ZEA4</accession>
<keyword evidence="7 14" id="KW-0812">Transmembrane</keyword>
<evidence type="ECO:0000256" key="2">
    <source>
        <dbReference type="ARBA" id="ARBA00004651"/>
    </source>
</evidence>
<keyword evidence="6" id="KW-0808">Transferase</keyword>
<evidence type="ECO:0000259" key="15">
    <source>
        <dbReference type="PROSITE" id="PS50109"/>
    </source>
</evidence>
<dbReference type="GO" id="GO:0005524">
    <property type="term" value="F:ATP binding"/>
    <property type="evidence" value="ECO:0007669"/>
    <property type="project" value="UniProtKB-KW"/>
</dbReference>
<dbReference type="PRINTS" id="PR00344">
    <property type="entry name" value="BCTRLSENSOR"/>
</dbReference>
<dbReference type="EMBL" id="JAGSOI010000008">
    <property type="protein sequence ID" value="MCM1986090.1"/>
    <property type="molecule type" value="Genomic_DNA"/>
</dbReference>
<dbReference type="SUPFAM" id="SSF55874">
    <property type="entry name" value="ATPase domain of HSP90 chaperone/DNA topoisomerase II/histidine kinase"/>
    <property type="match status" value="1"/>
</dbReference>
<feature type="domain" description="HAMP" evidence="18">
    <location>
        <begin position="332"/>
        <end position="388"/>
    </location>
</feature>
<comment type="caution">
    <text evidence="19">The sequence shown here is derived from an EMBL/GenBank/DDBJ whole genome shotgun (WGS) entry which is preliminary data.</text>
</comment>
<dbReference type="InterPro" id="IPR004358">
    <property type="entry name" value="Sig_transdc_His_kin-like_C"/>
</dbReference>
<dbReference type="CDD" id="cd00130">
    <property type="entry name" value="PAS"/>
    <property type="match status" value="1"/>
</dbReference>
<dbReference type="PROSITE" id="PS50885">
    <property type="entry name" value="HAMP"/>
    <property type="match status" value="1"/>
</dbReference>
<dbReference type="InterPro" id="IPR000014">
    <property type="entry name" value="PAS"/>
</dbReference>
<feature type="domain" description="PAS" evidence="16">
    <location>
        <begin position="425"/>
        <end position="462"/>
    </location>
</feature>
<feature type="domain" description="PAC" evidence="17">
    <location>
        <begin position="466"/>
        <end position="518"/>
    </location>
</feature>
<evidence type="ECO:0000259" key="18">
    <source>
        <dbReference type="PROSITE" id="PS50885"/>
    </source>
</evidence>
<evidence type="ECO:0000256" key="13">
    <source>
        <dbReference type="ARBA" id="ARBA00023136"/>
    </source>
</evidence>
<evidence type="ECO:0000256" key="7">
    <source>
        <dbReference type="ARBA" id="ARBA00022692"/>
    </source>
</evidence>
<dbReference type="FunFam" id="3.30.565.10:FF:000023">
    <property type="entry name" value="PAS domain-containing sensor histidine kinase"/>
    <property type="match status" value="1"/>
</dbReference>
<evidence type="ECO:0000256" key="11">
    <source>
        <dbReference type="ARBA" id="ARBA00022989"/>
    </source>
</evidence>
<dbReference type="InterPro" id="IPR003661">
    <property type="entry name" value="HisK_dim/P_dom"/>
</dbReference>
<dbReference type="GO" id="GO:0009927">
    <property type="term" value="F:histidine phosphotransfer kinase activity"/>
    <property type="evidence" value="ECO:0007669"/>
    <property type="project" value="TreeGrafter"/>
</dbReference>
<dbReference type="Gene3D" id="1.10.287.130">
    <property type="match status" value="1"/>
</dbReference>
<evidence type="ECO:0000256" key="12">
    <source>
        <dbReference type="ARBA" id="ARBA00023012"/>
    </source>
</evidence>
<dbReference type="InterPro" id="IPR035965">
    <property type="entry name" value="PAS-like_dom_sf"/>
</dbReference>
<comment type="catalytic activity">
    <reaction evidence="1">
        <text>ATP + protein L-histidine = ADP + protein N-phospho-L-histidine.</text>
        <dbReference type="EC" id="2.7.13.3"/>
    </reaction>
</comment>
<comment type="subcellular location">
    <subcellularLocation>
        <location evidence="2">Cell membrane</location>
        <topology evidence="2">Multi-pass membrane protein</topology>
    </subcellularLocation>
</comment>
<keyword evidence="9" id="KW-0418">Kinase</keyword>
<keyword evidence="10" id="KW-0067">ATP-binding</keyword>
<dbReference type="InterPro" id="IPR036097">
    <property type="entry name" value="HisK_dim/P_sf"/>
</dbReference>
<name>A0A9E4ZEA4_9EURY</name>
<evidence type="ECO:0000256" key="4">
    <source>
        <dbReference type="ARBA" id="ARBA00022475"/>
    </source>
</evidence>